<feature type="signal peptide" evidence="3">
    <location>
        <begin position="1"/>
        <end position="28"/>
    </location>
</feature>
<feature type="transmembrane region" description="Helical" evidence="2">
    <location>
        <begin position="166"/>
        <end position="186"/>
    </location>
</feature>
<evidence type="ECO:0000313" key="4">
    <source>
        <dbReference type="EMBL" id="UUY52308.1"/>
    </source>
</evidence>
<keyword evidence="3" id="KW-0732">Signal</keyword>
<evidence type="ECO:0000256" key="2">
    <source>
        <dbReference type="SAM" id="Phobius"/>
    </source>
</evidence>
<dbReference type="EMBL" id="CP102515">
    <property type="protein sequence ID" value="UUY52308.1"/>
    <property type="molecule type" value="Genomic_DNA"/>
</dbReference>
<gene>
    <name evidence="4" type="ORF">NRK68_34070</name>
</gene>
<evidence type="ECO:0000256" key="3">
    <source>
        <dbReference type="SAM" id="SignalP"/>
    </source>
</evidence>
<dbReference type="Proteomes" id="UP001057738">
    <property type="component" value="Plasmid unnamed1"/>
</dbReference>
<keyword evidence="4" id="KW-0614">Plasmid</keyword>
<feature type="transmembrane region" description="Helical" evidence="2">
    <location>
        <begin position="311"/>
        <end position="332"/>
    </location>
</feature>
<geneLocation type="plasmid" evidence="4 5">
    <name>unnamed1</name>
</geneLocation>
<reference evidence="4" key="1">
    <citation type="submission" date="2022-08" db="EMBL/GenBank/DDBJ databases">
        <authorList>
            <person name="Tian L."/>
        </authorList>
    </citation>
    <scope>NUCLEOTIDE SEQUENCE</scope>
    <source>
        <strain evidence="4">CM253</strain>
        <plasmid evidence="4">unnamed1</plasmid>
    </source>
</reference>
<keyword evidence="2" id="KW-0812">Transmembrane</keyword>
<keyword evidence="2" id="KW-1133">Transmembrane helix</keyword>
<keyword evidence="5" id="KW-1185">Reference proteome</keyword>
<name>A0ABY5Q9I2_9ACTN</name>
<feature type="transmembrane region" description="Helical" evidence="2">
    <location>
        <begin position="222"/>
        <end position="244"/>
    </location>
</feature>
<feature type="transmembrane region" description="Helical" evidence="2">
    <location>
        <begin position="125"/>
        <end position="145"/>
    </location>
</feature>
<feature type="transmembrane region" description="Helical" evidence="2">
    <location>
        <begin position="276"/>
        <end position="299"/>
    </location>
</feature>
<feature type="region of interest" description="Disordered" evidence="1">
    <location>
        <begin position="386"/>
        <end position="414"/>
    </location>
</feature>
<organism evidence="4 5">
    <name type="scientific">Streptomyces yangpuensis</name>
    <dbReference type="NCBI Taxonomy" id="1648182"/>
    <lineage>
        <taxon>Bacteria</taxon>
        <taxon>Bacillati</taxon>
        <taxon>Actinomycetota</taxon>
        <taxon>Actinomycetes</taxon>
        <taxon>Kitasatosporales</taxon>
        <taxon>Streptomycetaceae</taxon>
        <taxon>Streptomyces</taxon>
    </lineage>
</organism>
<dbReference type="RefSeq" id="WP_257858050.1">
    <property type="nucleotide sequence ID" value="NZ_CP102515.1"/>
</dbReference>
<evidence type="ECO:0000256" key="1">
    <source>
        <dbReference type="SAM" id="MobiDB-lite"/>
    </source>
</evidence>
<feature type="chain" id="PRO_5045739882" description="TrbL/VirB6 plasmid conjugal transfer protein" evidence="3">
    <location>
        <begin position="29"/>
        <end position="475"/>
    </location>
</feature>
<dbReference type="GeneID" id="95578565"/>
<protein>
    <recommendedName>
        <fullName evidence="6">TrbL/VirB6 plasmid conjugal transfer protein</fullName>
    </recommendedName>
</protein>
<keyword evidence="2" id="KW-0472">Membrane</keyword>
<sequence length="475" mass="47371">MRRRLAALLLVLAAVFGISLSAPQPATADGIIGNGVQVVCELAPGGSAMNVIVKLAGKGDLCDKIGDAVNNKVEEEWDKVWKSTLGDVIKSAEDVARWIIRKTLTVALSGPSLDLEATGLFGKDATLAGMMTWLGLVIAAAGLMWQIAKMAVTGQAKHAGRAAVGWVENILLSALGVGLFALLLSLGDALTDGLVAAIFKDDAKGFDRILDVMVPQGVANPIMVAGIVFSLCVLGFIQMIMVFLRQSAIPIICLLLPVAGGGRAGGDTTRQWAPRLITSGLVIIAYKPILAIIICTGFAELGESKTLAEWLRGAATLVLAVVAPGPLTKLFAPFGAAVGGGMAAGGASGALGAAADFIGSSGKSESGGGEAPTSPTAHAAMVNQTMGSQNGNAGEDGAPGADAQAQAARNEAAKIPAQATAEGAGVGEAATTAGAANATGTAAAAGPAGLAVVAAIKVRDGINDVAGEVGGGNQQ</sequence>
<proteinExistence type="predicted"/>
<feature type="compositionally biased region" description="Low complexity" evidence="1">
    <location>
        <begin position="391"/>
        <end position="410"/>
    </location>
</feature>
<accession>A0ABY5Q9I2</accession>
<evidence type="ECO:0008006" key="6">
    <source>
        <dbReference type="Google" id="ProtNLM"/>
    </source>
</evidence>
<evidence type="ECO:0000313" key="5">
    <source>
        <dbReference type="Proteomes" id="UP001057738"/>
    </source>
</evidence>